<dbReference type="PROSITE" id="PS00109">
    <property type="entry name" value="PROTEIN_KINASE_TYR"/>
    <property type="match status" value="1"/>
</dbReference>
<organism evidence="3 4">
    <name type="scientific">Gloeophyllum trabeum (strain ATCC 11539 / FP-39264 / Madison 617)</name>
    <name type="common">Brown rot fungus</name>
    <dbReference type="NCBI Taxonomy" id="670483"/>
    <lineage>
        <taxon>Eukaryota</taxon>
        <taxon>Fungi</taxon>
        <taxon>Dikarya</taxon>
        <taxon>Basidiomycota</taxon>
        <taxon>Agaricomycotina</taxon>
        <taxon>Agaricomycetes</taxon>
        <taxon>Gloeophyllales</taxon>
        <taxon>Gloeophyllaceae</taxon>
        <taxon>Gloeophyllum</taxon>
    </lineage>
</organism>
<dbReference type="InterPro" id="IPR000719">
    <property type="entry name" value="Prot_kinase_dom"/>
</dbReference>
<dbReference type="AlphaFoldDB" id="S7PUS3"/>
<dbReference type="RefSeq" id="XP_007870473.1">
    <property type="nucleotide sequence ID" value="XM_007872282.1"/>
</dbReference>
<dbReference type="PROSITE" id="PS50011">
    <property type="entry name" value="PROTEIN_KINASE_DOM"/>
    <property type="match status" value="1"/>
</dbReference>
<dbReference type="InterPro" id="IPR008266">
    <property type="entry name" value="Tyr_kinase_AS"/>
</dbReference>
<evidence type="ECO:0000313" key="3">
    <source>
        <dbReference type="EMBL" id="EPQ51027.1"/>
    </source>
</evidence>
<dbReference type="PANTHER" id="PTHR38248:SF2">
    <property type="entry name" value="FUNK1 11"/>
    <property type="match status" value="1"/>
</dbReference>
<keyword evidence="4" id="KW-1185">Reference proteome</keyword>
<sequence length="542" mass="61763">MFVKLILALSTTDEAKLGFDTRIHWEDQDLYFSPKVGEAVKYKVCNVKPFHRHTIRGRGTTCWVVEDPDDKGSRLHLKFAWRTLERVAESVFLEYINIECGGIPGVSELRRCENTEQITNLRHGATFKTRQGKLVSDRQYYYILQPFYGPPLEMARSVLQLVEAFRDIIAAQRNLALRGIVHRDISTRNMLLNERLDAGVGTRGILIDFDMAKFIDRTTSGESTDGTRLFQSIKVLLGLGKHDYLDDLESSFYGLCWFAFTLERPCVPRASIPVTLKNWDSPILQLAADAKRSFIHNPSMVADLIAPTMSPCLAGLLLRLQTFFRETALPRIAAYQAQQDEEARKKKEKLTATLKRLERLEGTWVSEKPRNVPDPLDTSAEQMEKHFQEVLKHVDNVITLLKEDPEEDAIASVMSAPSGIDEHERRIPVWENAYSSESDAHSSSSGMTLPLPPMQEIHVLLPPLHQVQKKVSKKLLLDHVSMPPKPSKKEKARRESSSTQSSGSQKRVRELEDNLQRRDLGDARRSSKRYKNKRGFRDSSPK</sequence>
<evidence type="ECO:0000313" key="4">
    <source>
        <dbReference type="Proteomes" id="UP000030669"/>
    </source>
</evidence>
<gene>
    <name evidence="3" type="ORF">GLOTRDRAFT_141183</name>
</gene>
<proteinExistence type="predicted"/>
<accession>S7PUS3</accession>
<dbReference type="GO" id="GO:0005524">
    <property type="term" value="F:ATP binding"/>
    <property type="evidence" value="ECO:0007669"/>
    <property type="project" value="InterPro"/>
</dbReference>
<dbReference type="InterPro" id="IPR040976">
    <property type="entry name" value="Pkinase_fungal"/>
</dbReference>
<dbReference type="GO" id="GO:0004672">
    <property type="term" value="F:protein kinase activity"/>
    <property type="evidence" value="ECO:0007669"/>
    <property type="project" value="InterPro"/>
</dbReference>
<feature type="compositionally biased region" description="Basic and acidic residues" evidence="1">
    <location>
        <begin position="507"/>
        <end position="525"/>
    </location>
</feature>
<feature type="region of interest" description="Disordered" evidence="1">
    <location>
        <begin position="479"/>
        <end position="542"/>
    </location>
</feature>
<dbReference type="HOGENOM" id="CLU_037444_0_0_1"/>
<dbReference type="Gene3D" id="1.10.510.10">
    <property type="entry name" value="Transferase(Phosphotransferase) domain 1"/>
    <property type="match status" value="1"/>
</dbReference>
<dbReference type="PANTHER" id="PTHR38248">
    <property type="entry name" value="FUNK1 6"/>
    <property type="match status" value="1"/>
</dbReference>
<dbReference type="KEGG" id="gtr:GLOTRDRAFT_141183"/>
<feature type="compositionally biased region" description="Basic and acidic residues" evidence="1">
    <location>
        <begin position="487"/>
        <end position="496"/>
    </location>
</feature>
<dbReference type="InterPro" id="IPR011009">
    <property type="entry name" value="Kinase-like_dom_sf"/>
</dbReference>
<name>S7PUS3_GLOTA</name>
<dbReference type="Proteomes" id="UP000030669">
    <property type="component" value="Unassembled WGS sequence"/>
</dbReference>
<dbReference type="SMART" id="SM00220">
    <property type="entry name" value="S_TKc"/>
    <property type="match status" value="1"/>
</dbReference>
<feature type="domain" description="Protein kinase" evidence="2">
    <location>
        <begin position="50"/>
        <end position="357"/>
    </location>
</feature>
<dbReference type="STRING" id="670483.S7PUS3"/>
<dbReference type="EMBL" id="KB469312">
    <property type="protein sequence ID" value="EPQ51027.1"/>
    <property type="molecule type" value="Genomic_DNA"/>
</dbReference>
<protein>
    <recommendedName>
        <fullName evidence="2">Protein kinase domain-containing protein</fullName>
    </recommendedName>
</protein>
<dbReference type="Pfam" id="PF17667">
    <property type="entry name" value="Pkinase_fungal"/>
    <property type="match status" value="1"/>
</dbReference>
<evidence type="ECO:0000256" key="1">
    <source>
        <dbReference type="SAM" id="MobiDB-lite"/>
    </source>
</evidence>
<reference evidence="3 4" key="1">
    <citation type="journal article" date="2012" name="Science">
        <title>The Paleozoic origin of enzymatic lignin decomposition reconstructed from 31 fungal genomes.</title>
        <authorList>
            <person name="Floudas D."/>
            <person name="Binder M."/>
            <person name="Riley R."/>
            <person name="Barry K."/>
            <person name="Blanchette R.A."/>
            <person name="Henrissat B."/>
            <person name="Martinez A.T."/>
            <person name="Otillar R."/>
            <person name="Spatafora J.W."/>
            <person name="Yadav J.S."/>
            <person name="Aerts A."/>
            <person name="Benoit I."/>
            <person name="Boyd A."/>
            <person name="Carlson A."/>
            <person name="Copeland A."/>
            <person name="Coutinho P.M."/>
            <person name="de Vries R.P."/>
            <person name="Ferreira P."/>
            <person name="Findley K."/>
            <person name="Foster B."/>
            <person name="Gaskell J."/>
            <person name="Glotzer D."/>
            <person name="Gorecki P."/>
            <person name="Heitman J."/>
            <person name="Hesse C."/>
            <person name="Hori C."/>
            <person name="Igarashi K."/>
            <person name="Jurgens J.A."/>
            <person name="Kallen N."/>
            <person name="Kersten P."/>
            <person name="Kohler A."/>
            <person name="Kuees U."/>
            <person name="Kumar T.K.A."/>
            <person name="Kuo A."/>
            <person name="LaButti K."/>
            <person name="Larrondo L.F."/>
            <person name="Lindquist E."/>
            <person name="Ling A."/>
            <person name="Lombard V."/>
            <person name="Lucas S."/>
            <person name="Lundell T."/>
            <person name="Martin R."/>
            <person name="McLaughlin D.J."/>
            <person name="Morgenstern I."/>
            <person name="Morin E."/>
            <person name="Murat C."/>
            <person name="Nagy L.G."/>
            <person name="Nolan M."/>
            <person name="Ohm R.A."/>
            <person name="Patyshakuliyeva A."/>
            <person name="Rokas A."/>
            <person name="Ruiz-Duenas F.J."/>
            <person name="Sabat G."/>
            <person name="Salamov A."/>
            <person name="Samejima M."/>
            <person name="Schmutz J."/>
            <person name="Slot J.C."/>
            <person name="St John F."/>
            <person name="Stenlid J."/>
            <person name="Sun H."/>
            <person name="Sun S."/>
            <person name="Syed K."/>
            <person name="Tsang A."/>
            <person name="Wiebenga A."/>
            <person name="Young D."/>
            <person name="Pisabarro A."/>
            <person name="Eastwood D.C."/>
            <person name="Martin F."/>
            <person name="Cullen D."/>
            <person name="Grigoriev I.V."/>
            <person name="Hibbett D.S."/>
        </authorList>
    </citation>
    <scope>NUCLEOTIDE SEQUENCE [LARGE SCALE GENOMIC DNA]</scope>
    <source>
        <strain evidence="3 4">ATCC 11539</strain>
    </source>
</reference>
<evidence type="ECO:0000259" key="2">
    <source>
        <dbReference type="PROSITE" id="PS50011"/>
    </source>
</evidence>
<dbReference type="OrthoDB" id="5592585at2759"/>
<dbReference type="SUPFAM" id="SSF56112">
    <property type="entry name" value="Protein kinase-like (PK-like)"/>
    <property type="match status" value="1"/>
</dbReference>
<dbReference type="GeneID" id="19304706"/>